<dbReference type="PANTHER" id="PTHR44591">
    <property type="entry name" value="STRESS RESPONSE REGULATOR PROTEIN 1"/>
    <property type="match status" value="1"/>
</dbReference>
<sequence>MARILIVDDEPNMREMMEVMLKQAGHHPIPCANAAEALTCQSEDGAIDAAILDIWLGSESGLDLCDALRGNAPDLPVIFVSGGGGAMSMEITTALADLKGRNHFLYKPFKKEDLLEALDASF</sequence>
<evidence type="ECO:0000256" key="2">
    <source>
        <dbReference type="PROSITE-ProRule" id="PRU00169"/>
    </source>
</evidence>
<keyword evidence="5" id="KW-1185">Reference proteome</keyword>
<comment type="caution">
    <text evidence="4">The sequence shown here is derived from an EMBL/GenBank/DDBJ whole genome shotgun (WGS) entry which is preliminary data.</text>
</comment>
<proteinExistence type="predicted"/>
<dbReference type="InterPro" id="IPR011006">
    <property type="entry name" value="CheY-like_superfamily"/>
</dbReference>
<dbReference type="SUPFAM" id="SSF52172">
    <property type="entry name" value="CheY-like"/>
    <property type="match status" value="1"/>
</dbReference>
<dbReference type="Proteomes" id="UP001208041">
    <property type="component" value="Unassembled WGS sequence"/>
</dbReference>
<dbReference type="PANTHER" id="PTHR44591:SF3">
    <property type="entry name" value="RESPONSE REGULATORY DOMAIN-CONTAINING PROTEIN"/>
    <property type="match status" value="1"/>
</dbReference>
<dbReference type="AlphaFoldDB" id="A0AAE3LRS3"/>
<gene>
    <name evidence="4" type="ORF">OH136_10180</name>
</gene>
<evidence type="ECO:0000313" key="4">
    <source>
        <dbReference type="EMBL" id="MCV6824923.1"/>
    </source>
</evidence>
<dbReference type="SMART" id="SM00448">
    <property type="entry name" value="REC"/>
    <property type="match status" value="1"/>
</dbReference>
<dbReference type="RefSeq" id="WP_263953771.1">
    <property type="nucleotide sequence ID" value="NZ_JAOYFC010000002.1"/>
</dbReference>
<keyword evidence="1 2" id="KW-0597">Phosphoprotein</keyword>
<feature type="modified residue" description="4-aspartylphosphate" evidence="2">
    <location>
        <position position="53"/>
    </location>
</feature>
<feature type="domain" description="Response regulatory" evidence="3">
    <location>
        <begin position="3"/>
        <end position="122"/>
    </location>
</feature>
<evidence type="ECO:0000259" key="3">
    <source>
        <dbReference type="PROSITE" id="PS50110"/>
    </source>
</evidence>
<evidence type="ECO:0000256" key="1">
    <source>
        <dbReference type="ARBA" id="ARBA00022553"/>
    </source>
</evidence>
<dbReference type="Pfam" id="PF00072">
    <property type="entry name" value="Response_reg"/>
    <property type="match status" value="1"/>
</dbReference>
<protein>
    <submittedName>
        <fullName evidence="4">Response regulator</fullName>
    </submittedName>
</protein>
<dbReference type="GO" id="GO:0000160">
    <property type="term" value="P:phosphorelay signal transduction system"/>
    <property type="evidence" value="ECO:0007669"/>
    <property type="project" value="InterPro"/>
</dbReference>
<evidence type="ECO:0000313" key="5">
    <source>
        <dbReference type="Proteomes" id="UP001208041"/>
    </source>
</evidence>
<reference evidence="4" key="1">
    <citation type="submission" date="2022-10" db="EMBL/GenBank/DDBJ databases">
        <authorList>
            <person name="Yue Y."/>
        </authorList>
    </citation>
    <scope>NUCLEOTIDE SEQUENCE</scope>
    <source>
        <strain evidence="4">Z654</strain>
    </source>
</reference>
<dbReference type="PROSITE" id="PS50110">
    <property type="entry name" value="RESPONSE_REGULATORY"/>
    <property type="match status" value="1"/>
</dbReference>
<dbReference type="InterPro" id="IPR050595">
    <property type="entry name" value="Bact_response_regulator"/>
</dbReference>
<accession>A0AAE3LRS3</accession>
<dbReference type="Gene3D" id="3.40.50.2300">
    <property type="match status" value="1"/>
</dbReference>
<dbReference type="EMBL" id="JAOYFC010000002">
    <property type="protein sequence ID" value="MCV6824923.1"/>
    <property type="molecule type" value="Genomic_DNA"/>
</dbReference>
<name>A0AAE3LRS3_9RHOB</name>
<dbReference type="InterPro" id="IPR001789">
    <property type="entry name" value="Sig_transdc_resp-reg_receiver"/>
</dbReference>
<organism evidence="4 5">
    <name type="scientific">Halocynthiibacter halioticoli</name>
    <dbReference type="NCBI Taxonomy" id="2986804"/>
    <lineage>
        <taxon>Bacteria</taxon>
        <taxon>Pseudomonadati</taxon>
        <taxon>Pseudomonadota</taxon>
        <taxon>Alphaproteobacteria</taxon>
        <taxon>Rhodobacterales</taxon>
        <taxon>Paracoccaceae</taxon>
        <taxon>Halocynthiibacter</taxon>
    </lineage>
</organism>